<comment type="similarity">
    <text evidence="2">Belongs to the ferric reductase (FRE) family.</text>
</comment>
<proteinExistence type="inferred from homology"/>
<dbReference type="InterPro" id="IPR039261">
    <property type="entry name" value="FNR_nucleotide-bd"/>
</dbReference>
<dbReference type="EMBL" id="MCFC01000033">
    <property type="protein sequence ID" value="ORY28146.1"/>
    <property type="molecule type" value="Genomic_DNA"/>
</dbReference>
<dbReference type="GO" id="GO:0005886">
    <property type="term" value="C:plasma membrane"/>
    <property type="evidence" value="ECO:0007669"/>
    <property type="project" value="TreeGrafter"/>
</dbReference>
<feature type="compositionally biased region" description="Low complexity" evidence="11">
    <location>
        <begin position="690"/>
        <end position="699"/>
    </location>
</feature>
<dbReference type="AlphaFoldDB" id="A0A1Y2B084"/>
<dbReference type="PANTHER" id="PTHR32361">
    <property type="entry name" value="FERRIC/CUPRIC REDUCTASE TRANSMEMBRANE COMPONENT"/>
    <property type="match status" value="1"/>
</dbReference>
<name>A0A1Y2B084_9TREE</name>
<dbReference type="SFLD" id="SFLDG01168">
    <property type="entry name" value="Ferric_reductase_subgroup_(FRE"/>
    <property type="match status" value="1"/>
</dbReference>
<dbReference type="GO" id="GO:0015677">
    <property type="term" value="P:copper ion import"/>
    <property type="evidence" value="ECO:0007669"/>
    <property type="project" value="TreeGrafter"/>
</dbReference>
<evidence type="ECO:0000256" key="8">
    <source>
        <dbReference type="ARBA" id="ARBA00023065"/>
    </source>
</evidence>
<dbReference type="SFLD" id="SFLDS00052">
    <property type="entry name" value="Ferric_Reductase_Domain"/>
    <property type="match status" value="1"/>
</dbReference>
<reference evidence="15 16" key="1">
    <citation type="submission" date="2016-07" db="EMBL/GenBank/DDBJ databases">
        <title>Pervasive Adenine N6-methylation of Active Genes in Fungi.</title>
        <authorList>
            <consortium name="DOE Joint Genome Institute"/>
            <person name="Mondo S.J."/>
            <person name="Dannebaum R.O."/>
            <person name="Kuo R.C."/>
            <person name="Labutti K."/>
            <person name="Haridas S."/>
            <person name="Kuo A."/>
            <person name="Salamov A."/>
            <person name="Ahrendt S.R."/>
            <person name="Lipzen A."/>
            <person name="Sullivan W."/>
            <person name="Andreopoulos W.B."/>
            <person name="Clum A."/>
            <person name="Lindquist E."/>
            <person name="Daum C."/>
            <person name="Ramamoorthy G.K."/>
            <person name="Gryganskyi A."/>
            <person name="Culley D."/>
            <person name="Magnuson J.K."/>
            <person name="James T.Y."/>
            <person name="O'Malley M.A."/>
            <person name="Stajich J.E."/>
            <person name="Spatafora J.W."/>
            <person name="Visel A."/>
            <person name="Grigoriev I.V."/>
        </authorList>
    </citation>
    <scope>NUCLEOTIDE SEQUENCE [LARGE SCALE GENOMIC DNA]</scope>
    <source>
        <strain evidence="15 16">68-887.2</strain>
    </source>
</reference>
<keyword evidence="16" id="KW-1185">Reference proteome</keyword>
<keyword evidence="9 12" id="KW-0472">Membrane</keyword>
<dbReference type="InterPro" id="IPR051410">
    <property type="entry name" value="Ferric/Cupric_Reductase"/>
</dbReference>
<dbReference type="Proteomes" id="UP000193986">
    <property type="component" value="Unassembled WGS sequence"/>
</dbReference>
<evidence type="ECO:0000256" key="11">
    <source>
        <dbReference type="SAM" id="MobiDB-lite"/>
    </source>
</evidence>
<feature type="transmembrane region" description="Helical" evidence="12">
    <location>
        <begin position="241"/>
        <end position="261"/>
    </location>
</feature>
<dbReference type="InterPro" id="IPR017927">
    <property type="entry name" value="FAD-bd_FR_type"/>
</dbReference>
<dbReference type="InterPro" id="IPR013130">
    <property type="entry name" value="Fe3_Rdtase_TM_dom"/>
</dbReference>
<keyword evidence="7" id="KW-0560">Oxidoreductase</keyword>
<keyword evidence="6 12" id="KW-1133">Transmembrane helix</keyword>
<feature type="transmembrane region" description="Helical" evidence="12">
    <location>
        <begin position="412"/>
        <end position="433"/>
    </location>
</feature>
<dbReference type="GO" id="GO:0000293">
    <property type="term" value="F:ferric-chelate reductase activity"/>
    <property type="evidence" value="ECO:0007669"/>
    <property type="project" value="UniProtKB-ARBA"/>
</dbReference>
<dbReference type="Pfam" id="PF08030">
    <property type="entry name" value="NAD_binding_6"/>
    <property type="match status" value="1"/>
</dbReference>
<evidence type="ECO:0000313" key="15">
    <source>
        <dbReference type="EMBL" id="ORY28146.1"/>
    </source>
</evidence>
<protein>
    <submittedName>
        <fullName evidence="15">Ferric reductase like transmembrane component-domain-containing protein</fullName>
    </submittedName>
</protein>
<dbReference type="CDD" id="cd06186">
    <property type="entry name" value="NOX_Duox_like_FAD_NADP"/>
    <property type="match status" value="1"/>
</dbReference>
<feature type="transmembrane region" description="Helical" evidence="12">
    <location>
        <begin position="382"/>
        <end position="400"/>
    </location>
</feature>
<evidence type="ECO:0000256" key="3">
    <source>
        <dbReference type="ARBA" id="ARBA00022448"/>
    </source>
</evidence>
<dbReference type="PROSITE" id="PS51384">
    <property type="entry name" value="FAD_FR"/>
    <property type="match status" value="1"/>
</dbReference>
<dbReference type="InParanoid" id="A0A1Y2B084"/>
<feature type="region of interest" description="Disordered" evidence="11">
    <location>
        <begin position="636"/>
        <end position="655"/>
    </location>
</feature>
<evidence type="ECO:0000256" key="12">
    <source>
        <dbReference type="SAM" id="Phobius"/>
    </source>
</evidence>
<evidence type="ECO:0000259" key="14">
    <source>
        <dbReference type="PROSITE" id="PS51384"/>
    </source>
</evidence>
<feature type="transmembrane region" description="Helical" evidence="12">
    <location>
        <begin position="160"/>
        <end position="179"/>
    </location>
</feature>
<evidence type="ECO:0000256" key="6">
    <source>
        <dbReference type="ARBA" id="ARBA00022989"/>
    </source>
</evidence>
<dbReference type="OrthoDB" id="4494341at2759"/>
<feature type="signal peptide" evidence="13">
    <location>
        <begin position="1"/>
        <end position="18"/>
    </location>
</feature>
<dbReference type="SUPFAM" id="SSF52343">
    <property type="entry name" value="Ferredoxin reductase-like, C-terminal NADP-linked domain"/>
    <property type="match status" value="1"/>
</dbReference>
<sequence>MIHLIALLTVLWPSVVLATVDVTLKLSATNCLFGCFDALDLVSYSDIPATAGYYDGYCNSVLFRTSLLACTETYCSSRQETAGWKLITEYCTLYGEVDLPSLQDVKAEYDPNNVTTVDIFASTGEMMNSTIIPDETTFSAGYRTENVWNREMNFHHAFGWSMYILFGATVVFGIINRLIGYMARKSPLGAEESGGYPASKDSFLTRLNDMYARHLSTPALLGYRHCEPWGWLTIPTRLQGVLIFIYVLINIVFCCAAYDIFSENLYWPQDNADQIARYLADRTAILSFYNLPLLWVLAGRNDIILWVTGWSYTSANLFHRWVARMTVVEAIIHSAAWTWIEREYLAEEFAEQYWATGVFATVCMCLLLPFSILPLRQRWYEIFLLIHIVLGIAVLVLLWYHVKIMDGDYNAWIWACVAIWGFDRVLRLIRVVVLSFHVTKGANAIVTLGQHGLMRISVTTGIQLRPKPGQYYFLYSPRTLTPWENHPFTLASWTNETNTNTSKSKTQSRLEFLIAPRFGATSKLYRQVARSGGILESTILLDGPYGSQHDNLETFDSILFVAGGSGISAILPYLSHIIASDSFSKKSITVIWAIRQVEYASDILENELKEFIKTCDSNQRSLVLFITDPIGIHHLPPTTSETTTTTTIAPTSGPITTTLTTSLPLQDFESPVLESQEERDIEIFTKDIQSSSETGSRSGSNDKSTKTSIGIRQITGQRPVMRQVIQQSISHLVGEERLAVFGCGPGTMMDDLRKAVCDSYGNQQGQLSAHRLEYFEDQFGW</sequence>
<accession>A0A1Y2B084</accession>
<feature type="region of interest" description="Disordered" evidence="11">
    <location>
        <begin position="684"/>
        <end position="710"/>
    </location>
</feature>
<gene>
    <name evidence="15" type="ORF">BCR39DRAFT_535691</name>
</gene>
<evidence type="ECO:0000256" key="7">
    <source>
        <dbReference type="ARBA" id="ARBA00023002"/>
    </source>
</evidence>
<organism evidence="15 16">
    <name type="scientific">Naematelia encephala</name>
    <dbReference type="NCBI Taxonomy" id="71784"/>
    <lineage>
        <taxon>Eukaryota</taxon>
        <taxon>Fungi</taxon>
        <taxon>Dikarya</taxon>
        <taxon>Basidiomycota</taxon>
        <taxon>Agaricomycotina</taxon>
        <taxon>Tremellomycetes</taxon>
        <taxon>Tremellales</taxon>
        <taxon>Naemateliaceae</taxon>
        <taxon>Naematelia</taxon>
    </lineage>
</organism>
<feature type="domain" description="FAD-binding FR-type" evidence="14">
    <location>
        <begin position="421"/>
        <end position="551"/>
    </location>
</feature>
<keyword evidence="3" id="KW-0813">Transport</keyword>
<keyword evidence="13" id="KW-0732">Signal</keyword>
<evidence type="ECO:0000256" key="4">
    <source>
        <dbReference type="ARBA" id="ARBA00022692"/>
    </source>
</evidence>
<dbReference type="InterPro" id="IPR013112">
    <property type="entry name" value="FAD-bd_8"/>
</dbReference>
<evidence type="ECO:0000256" key="9">
    <source>
        <dbReference type="ARBA" id="ARBA00023136"/>
    </source>
</evidence>
<keyword evidence="8" id="KW-0406">Ion transport</keyword>
<keyword evidence="10" id="KW-0325">Glycoprotein</keyword>
<keyword evidence="4 12" id="KW-0812">Transmembrane</keyword>
<dbReference type="PANTHER" id="PTHR32361:SF9">
    <property type="entry name" value="FERRIC REDUCTASE TRANSMEMBRANE COMPONENT 3-RELATED"/>
    <property type="match status" value="1"/>
</dbReference>
<evidence type="ECO:0000256" key="10">
    <source>
        <dbReference type="ARBA" id="ARBA00023180"/>
    </source>
</evidence>
<keyword evidence="5" id="KW-0249">Electron transport</keyword>
<feature type="chain" id="PRO_5012033641" evidence="13">
    <location>
        <begin position="19"/>
        <end position="781"/>
    </location>
</feature>
<dbReference type="Pfam" id="PF01794">
    <property type="entry name" value="Ferric_reduct"/>
    <property type="match status" value="1"/>
</dbReference>
<evidence type="ECO:0000256" key="2">
    <source>
        <dbReference type="ARBA" id="ARBA00006278"/>
    </source>
</evidence>
<feature type="transmembrane region" description="Helical" evidence="12">
    <location>
        <begin position="352"/>
        <end position="375"/>
    </location>
</feature>
<dbReference type="Gene3D" id="3.40.50.80">
    <property type="entry name" value="Nucleotide-binding domain of ferredoxin-NADP reductase (FNR) module"/>
    <property type="match status" value="1"/>
</dbReference>
<evidence type="ECO:0000256" key="1">
    <source>
        <dbReference type="ARBA" id="ARBA00004141"/>
    </source>
</evidence>
<dbReference type="GO" id="GO:0006879">
    <property type="term" value="P:intracellular iron ion homeostasis"/>
    <property type="evidence" value="ECO:0007669"/>
    <property type="project" value="TreeGrafter"/>
</dbReference>
<dbReference type="STRING" id="71784.A0A1Y2B084"/>
<comment type="caution">
    <text evidence="15">The sequence shown here is derived from an EMBL/GenBank/DDBJ whole genome shotgun (WGS) entry which is preliminary data.</text>
</comment>
<dbReference type="GO" id="GO:0006826">
    <property type="term" value="P:iron ion transport"/>
    <property type="evidence" value="ECO:0007669"/>
    <property type="project" value="TreeGrafter"/>
</dbReference>
<evidence type="ECO:0000256" key="5">
    <source>
        <dbReference type="ARBA" id="ARBA00022982"/>
    </source>
</evidence>
<evidence type="ECO:0000313" key="16">
    <source>
        <dbReference type="Proteomes" id="UP000193986"/>
    </source>
</evidence>
<evidence type="ECO:0000256" key="13">
    <source>
        <dbReference type="SAM" id="SignalP"/>
    </source>
</evidence>
<comment type="subcellular location">
    <subcellularLocation>
        <location evidence="1">Membrane</location>
        <topology evidence="1">Multi-pass membrane protein</topology>
    </subcellularLocation>
</comment>
<dbReference type="Pfam" id="PF08022">
    <property type="entry name" value="FAD_binding_8"/>
    <property type="match status" value="1"/>
</dbReference>
<dbReference type="InterPro" id="IPR013121">
    <property type="entry name" value="Fe_red_NAD-bd_6"/>
</dbReference>